<proteinExistence type="predicted"/>
<dbReference type="AlphaFoldDB" id="A0A853EVQ2"/>
<evidence type="ECO:0000256" key="2">
    <source>
        <dbReference type="ARBA" id="ARBA00023125"/>
    </source>
</evidence>
<evidence type="ECO:0000313" key="6">
    <source>
        <dbReference type="Proteomes" id="UP000561011"/>
    </source>
</evidence>
<dbReference type="PANTHER" id="PTHR38445">
    <property type="entry name" value="HTH-TYPE TRANSCRIPTIONAL REPRESSOR YTRA"/>
    <property type="match status" value="1"/>
</dbReference>
<accession>A0A853EVQ2</accession>
<protein>
    <submittedName>
        <fullName evidence="5">GntR family transcriptional regulator</fullName>
    </submittedName>
</protein>
<dbReference type="Pfam" id="PF00392">
    <property type="entry name" value="GntR"/>
    <property type="match status" value="1"/>
</dbReference>
<organism evidence="5 6">
    <name type="scientific">Sanguibacter inulinus</name>
    <dbReference type="NCBI Taxonomy" id="60922"/>
    <lineage>
        <taxon>Bacteria</taxon>
        <taxon>Bacillati</taxon>
        <taxon>Actinomycetota</taxon>
        <taxon>Actinomycetes</taxon>
        <taxon>Micrococcales</taxon>
        <taxon>Sanguibacteraceae</taxon>
        <taxon>Sanguibacter</taxon>
    </lineage>
</organism>
<feature type="domain" description="HTH gntR-type" evidence="4">
    <location>
        <begin position="10"/>
        <end position="78"/>
    </location>
</feature>
<sequence length="120" mass="12399">MIAIDPDDSAPPSEQIRAQVLAAVRSGALAPGARLPTVRTLAAELGVAVNTVAKAYRELEKDEVVETRGRNGTTVSPHGDPGERLAQVAAEAYRARTEELGVDPATALAIVTASLSGQQG</sequence>
<keyword evidence="3" id="KW-0804">Transcription</keyword>
<dbReference type="GO" id="GO:0003700">
    <property type="term" value="F:DNA-binding transcription factor activity"/>
    <property type="evidence" value="ECO:0007669"/>
    <property type="project" value="InterPro"/>
</dbReference>
<dbReference type="GO" id="GO:0003677">
    <property type="term" value="F:DNA binding"/>
    <property type="evidence" value="ECO:0007669"/>
    <property type="project" value="UniProtKB-KW"/>
</dbReference>
<dbReference type="SUPFAM" id="SSF46785">
    <property type="entry name" value="Winged helix' DNA-binding domain"/>
    <property type="match status" value="1"/>
</dbReference>
<keyword evidence="1" id="KW-0805">Transcription regulation</keyword>
<keyword evidence="2" id="KW-0238">DNA-binding</keyword>
<dbReference type="EMBL" id="JACBYE010000008">
    <property type="protein sequence ID" value="NYS92978.1"/>
    <property type="molecule type" value="Genomic_DNA"/>
</dbReference>
<gene>
    <name evidence="5" type="ORF">HZZ10_05485</name>
</gene>
<evidence type="ECO:0000256" key="3">
    <source>
        <dbReference type="ARBA" id="ARBA00023163"/>
    </source>
</evidence>
<evidence type="ECO:0000259" key="4">
    <source>
        <dbReference type="PROSITE" id="PS50949"/>
    </source>
</evidence>
<dbReference type="InterPro" id="IPR036390">
    <property type="entry name" value="WH_DNA-bd_sf"/>
</dbReference>
<dbReference type="InterPro" id="IPR036388">
    <property type="entry name" value="WH-like_DNA-bd_sf"/>
</dbReference>
<comment type="caution">
    <text evidence="5">The sequence shown here is derived from an EMBL/GenBank/DDBJ whole genome shotgun (WGS) entry which is preliminary data.</text>
</comment>
<keyword evidence="6" id="KW-1185">Reference proteome</keyword>
<evidence type="ECO:0000313" key="5">
    <source>
        <dbReference type="EMBL" id="NYS92978.1"/>
    </source>
</evidence>
<name>A0A853EVQ2_9MICO</name>
<dbReference type="PANTHER" id="PTHR38445:SF9">
    <property type="entry name" value="HTH-TYPE TRANSCRIPTIONAL REPRESSOR YTRA"/>
    <property type="match status" value="1"/>
</dbReference>
<dbReference type="InterPro" id="IPR000524">
    <property type="entry name" value="Tscrpt_reg_HTH_GntR"/>
</dbReference>
<dbReference type="PROSITE" id="PS50949">
    <property type="entry name" value="HTH_GNTR"/>
    <property type="match status" value="1"/>
</dbReference>
<dbReference type="SMART" id="SM00345">
    <property type="entry name" value="HTH_GNTR"/>
    <property type="match status" value="1"/>
</dbReference>
<reference evidence="5 6" key="1">
    <citation type="submission" date="2020-07" db="EMBL/GenBank/DDBJ databases">
        <title>MOT database genomes.</title>
        <authorList>
            <person name="Joseph S."/>
            <person name="Aduse-Opoku J."/>
            <person name="Hashim A."/>
            <person name="Wade W."/>
            <person name="Curtis M."/>
        </authorList>
    </citation>
    <scope>NUCLEOTIDE SEQUENCE [LARGE SCALE GENOMIC DNA]</scope>
    <source>
        <strain evidence="5 6">DSM 100099</strain>
    </source>
</reference>
<dbReference type="Gene3D" id="1.10.10.10">
    <property type="entry name" value="Winged helix-like DNA-binding domain superfamily/Winged helix DNA-binding domain"/>
    <property type="match status" value="1"/>
</dbReference>
<dbReference type="Proteomes" id="UP000561011">
    <property type="component" value="Unassembled WGS sequence"/>
</dbReference>
<dbReference type="RefSeq" id="WP_082544016.1">
    <property type="nucleotide sequence ID" value="NZ_JACBYE010000008.1"/>
</dbReference>
<evidence type="ECO:0000256" key="1">
    <source>
        <dbReference type="ARBA" id="ARBA00023015"/>
    </source>
</evidence>
<dbReference type="CDD" id="cd07377">
    <property type="entry name" value="WHTH_GntR"/>
    <property type="match status" value="1"/>
</dbReference>